<evidence type="ECO:0000313" key="2">
    <source>
        <dbReference type="EMBL" id="MFC5768418.1"/>
    </source>
</evidence>
<accession>A0ABW1AM88</accession>
<protein>
    <submittedName>
        <fullName evidence="2">Uncharacterized protein</fullName>
    </submittedName>
</protein>
<comment type="caution">
    <text evidence="2">The sequence shown here is derived from an EMBL/GenBank/DDBJ whole genome shotgun (WGS) entry which is preliminary data.</text>
</comment>
<keyword evidence="3" id="KW-1185">Reference proteome</keyword>
<evidence type="ECO:0000313" key="3">
    <source>
        <dbReference type="Proteomes" id="UP001595974"/>
    </source>
</evidence>
<dbReference type="RefSeq" id="WP_157748574.1">
    <property type="nucleotide sequence ID" value="NZ_JBHSOG010000010.1"/>
</dbReference>
<organism evidence="2 3">
    <name type="scientific">Thauera sinica</name>
    <dbReference type="NCBI Taxonomy" id="2665146"/>
    <lineage>
        <taxon>Bacteria</taxon>
        <taxon>Pseudomonadati</taxon>
        <taxon>Pseudomonadota</taxon>
        <taxon>Betaproteobacteria</taxon>
        <taxon>Rhodocyclales</taxon>
        <taxon>Zoogloeaceae</taxon>
        <taxon>Thauera</taxon>
    </lineage>
</organism>
<dbReference type="Proteomes" id="UP001595974">
    <property type="component" value="Unassembled WGS sequence"/>
</dbReference>
<reference evidence="3" key="1">
    <citation type="journal article" date="2019" name="Int. J. Syst. Evol. Microbiol.">
        <title>The Global Catalogue of Microorganisms (GCM) 10K type strain sequencing project: providing services to taxonomists for standard genome sequencing and annotation.</title>
        <authorList>
            <consortium name="The Broad Institute Genomics Platform"/>
            <consortium name="The Broad Institute Genome Sequencing Center for Infectious Disease"/>
            <person name="Wu L."/>
            <person name="Ma J."/>
        </authorList>
    </citation>
    <scope>NUCLEOTIDE SEQUENCE [LARGE SCALE GENOMIC DNA]</scope>
    <source>
        <strain evidence="3">SHR3</strain>
    </source>
</reference>
<sequence>MKSNTIPAVHKSGCRKKALFFRRIAPAPAMRSPAASPPITHPSSRSRRYARPGRALFLDPLRIAADQLRQRIHFQLREQIRAARIRGVGKRSPMHMR</sequence>
<dbReference type="EMBL" id="JBHSOG010000010">
    <property type="protein sequence ID" value="MFC5768418.1"/>
    <property type="molecule type" value="Genomic_DNA"/>
</dbReference>
<name>A0ABW1AM88_9RHOO</name>
<gene>
    <name evidence="2" type="ORF">ACFPTN_03440</name>
</gene>
<proteinExistence type="predicted"/>
<evidence type="ECO:0000256" key="1">
    <source>
        <dbReference type="SAM" id="MobiDB-lite"/>
    </source>
</evidence>
<feature type="region of interest" description="Disordered" evidence="1">
    <location>
        <begin position="29"/>
        <end position="50"/>
    </location>
</feature>